<evidence type="ECO:0000256" key="5">
    <source>
        <dbReference type="ARBA" id="ARBA00022856"/>
    </source>
</evidence>
<feature type="transmembrane region" description="Helical" evidence="9">
    <location>
        <begin position="421"/>
        <end position="439"/>
    </location>
</feature>
<keyword evidence="3" id="KW-0813">Transport</keyword>
<evidence type="ECO:0000256" key="7">
    <source>
        <dbReference type="ARBA" id="ARBA00022989"/>
    </source>
</evidence>
<evidence type="ECO:0000256" key="9">
    <source>
        <dbReference type="SAM" id="Phobius"/>
    </source>
</evidence>
<protein>
    <submittedName>
        <fullName evidence="10">Uncharacterized protein</fullName>
    </submittedName>
</protein>
<feature type="transmembrane region" description="Helical" evidence="9">
    <location>
        <begin position="287"/>
        <end position="309"/>
    </location>
</feature>
<evidence type="ECO:0000313" key="11">
    <source>
        <dbReference type="Proteomes" id="UP000428333"/>
    </source>
</evidence>
<comment type="similarity">
    <text evidence="2">Belongs to the oligopeptide OPT transporter (TC 2.A.67.1) family.</text>
</comment>
<comment type="subcellular location">
    <subcellularLocation>
        <location evidence="1">Membrane</location>
        <topology evidence="1">Multi-pass membrane protein</topology>
    </subcellularLocation>
</comment>
<keyword evidence="7 9" id="KW-1133">Transmembrane helix</keyword>
<evidence type="ECO:0000256" key="4">
    <source>
        <dbReference type="ARBA" id="ARBA00022692"/>
    </source>
</evidence>
<dbReference type="Proteomes" id="UP000428333">
    <property type="component" value="Linkage Group LG02"/>
</dbReference>
<evidence type="ECO:0000256" key="8">
    <source>
        <dbReference type="ARBA" id="ARBA00023136"/>
    </source>
</evidence>
<feature type="non-terminal residue" evidence="10">
    <location>
        <position position="1"/>
    </location>
</feature>
<keyword evidence="11" id="KW-1185">Reference proteome</keyword>
<dbReference type="GO" id="GO:0015031">
    <property type="term" value="P:protein transport"/>
    <property type="evidence" value="ECO:0007669"/>
    <property type="project" value="UniProtKB-KW"/>
</dbReference>
<keyword evidence="5" id="KW-0571">Peptide transport</keyword>
<dbReference type="GO" id="GO:0035673">
    <property type="term" value="F:oligopeptide transmembrane transporter activity"/>
    <property type="evidence" value="ECO:0007669"/>
    <property type="project" value="InterPro"/>
</dbReference>
<accession>A0A6A4M5Q5</accession>
<feature type="transmembrane region" description="Helical" evidence="9">
    <location>
        <begin position="523"/>
        <end position="541"/>
    </location>
</feature>
<keyword evidence="6" id="KW-0653">Protein transport</keyword>
<feature type="transmembrane region" description="Helical" evidence="9">
    <location>
        <begin position="212"/>
        <end position="236"/>
    </location>
</feature>
<feature type="transmembrane region" description="Helical" evidence="9">
    <location>
        <begin position="572"/>
        <end position="589"/>
    </location>
</feature>
<feature type="transmembrane region" description="Helical" evidence="9">
    <location>
        <begin position="140"/>
        <end position="161"/>
    </location>
</feature>
<dbReference type="InterPro" id="IPR004813">
    <property type="entry name" value="OPT"/>
</dbReference>
<evidence type="ECO:0000256" key="2">
    <source>
        <dbReference type="ARBA" id="ARBA00005484"/>
    </source>
</evidence>
<dbReference type="AlphaFoldDB" id="A0A6A4M5Q5"/>
<organism evidence="10 11">
    <name type="scientific">Rhododendron williamsianum</name>
    <dbReference type="NCBI Taxonomy" id="262921"/>
    <lineage>
        <taxon>Eukaryota</taxon>
        <taxon>Viridiplantae</taxon>
        <taxon>Streptophyta</taxon>
        <taxon>Embryophyta</taxon>
        <taxon>Tracheophyta</taxon>
        <taxon>Spermatophyta</taxon>
        <taxon>Magnoliopsida</taxon>
        <taxon>eudicotyledons</taxon>
        <taxon>Gunneridae</taxon>
        <taxon>Pentapetalae</taxon>
        <taxon>asterids</taxon>
        <taxon>Ericales</taxon>
        <taxon>Ericaceae</taxon>
        <taxon>Ericoideae</taxon>
        <taxon>Rhodoreae</taxon>
        <taxon>Rhododendron</taxon>
    </lineage>
</organism>
<evidence type="ECO:0000256" key="1">
    <source>
        <dbReference type="ARBA" id="ARBA00004141"/>
    </source>
</evidence>
<dbReference type="InterPro" id="IPR004648">
    <property type="entry name" value="Oligpept_transpt"/>
</dbReference>
<evidence type="ECO:0000313" key="10">
    <source>
        <dbReference type="EMBL" id="KAE9464752.1"/>
    </source>
</evidence>
<dbReference type="PANTHER" id="PTHR22601">
    <property type="entry name" value="ISP4 LIKE PROTEIN"/>
    <property type="match status" value="1"/>
</dbReference>
<dbReference type="Pfam" id="PF03169">
    <property type="entry name" value="OPT"/>
    <property type="match status" value="2"/>
</dbReference>
<dbReference type="OrthoDB" id="9986677at2759"/>
<dbReference type="GO" id="GO:0016020">
    <property type="term" value="C:membrane"/>
    <property type="evidence" value="ECO:0007669"/>
    <property type="project" value="UniProtKB-SubCell"/>
</dbReference>
<dbReference type="NCBIfam" id="TIGR00727">
    <property type="entry name" value="ISP4_OPT"/>
    <property type="match status" value="1"/>
</dbReference>
<sequence>MAGGTHEDDPASDESRIKQVDITVPKTDDPTLPVATFRMWVLGLTSCVVLSFVNQFFWYRTEPLSLSSITAQIAVVPLGHLMARAITNRVLGYGWAGLFREYLVEPGEMWWPGNLIQVSLFRALHEKEKRPRGGTTRTQFFLIVLICSFAYYIVSGYFFPLLTSFSWVCWLAPNSVLVQQIGSGLQGLGIGSFGLDWTTISSYLGSPLASPWFATANVAVGFVLVMYVMTPITYWLNIYNAKNFTLFSSELFMSNGTVYDISQIVDSNFQFDENAYQKYGPIHLSTFFAMAYGLGFATLSATVVHILLFNGSKAKDRSEKVRRWIYIAGYEGIQTGANVVVSRHSSVEPRSRFFACFYYHETLQLPWWGVLLACAIAFVFTLPIGVIAATTNQAPGLNIITEYIFGYVYPGRPVANMAFKTFGYISMIQALTFLADLKLGHYMKIPPRTMFMAQVVGTLVSVIVYQATAWWLMGSIPNLCDTSLLPPNSQWTCPSDHVFYDASVIWGLVGPRRIFGQLGQYSMLNWFFLGGAIAPLLVWLAHKAFPKQKWVGLIHMPVLIGATAGMPPATAVNYTSWFVVAFVFGFVIFRYRTKWWERHNYILSGGLDAGTAFLSVLVFIGLQMQNIEVDWWGATPDRCSLAACPTAKGISKEGCPVFS</sequence>
<feature type="transmembrane region" description="Helical" evidence="9">
    <location>
        <begin position="451"/>
        <end position="473"/>
    </location>
</feature>
<feature type="transmembrane region" description="Helical" evidence="9">
    <location>
        <begin position="601"/>
        <end position="622"/>
    </location>
</feature>
<gene>
    <name evidence="10" type="ORF">C3L33_03379</name>
</gene>
<comment type="caution">
    <text evidence="10">The sequence shown here is derived from an EMBL/GenBank/DDBJ whole genome shotgun (WGS) entry which is preliminary data.</text>
</comment>
<keyword evidence="8 9" id="KW-0472">Membrane</keyword>
<evidence type="ECO:0000256" key="6">
    <source>
        <dbReference type="ARBA" id="ARBA00022927"/>
    </source>
</evidence>
<evidence type="ECO:0000256" key="3">
    <source>
        <dbReference type="ARBA" id="ARBA00022448"/>
    </source>
</evidence>
<feature type="transmembrane region" description="Helical" evidence="9">
    <location>
        <begin position="367"/>
        <end position="389"/>
    </location>
</feature>
<dbReference type="EMBL" id="QEFC01000327">
    <property type="protein sequence ID" value="KAE9464752.1"/>
    <property type="molecule type" value="Genomic_DNA"/>
</dbReference>
<reference evidence="10 11" key="1">
    <citation type="journal article" date="2019" name="Genome Biol. Evol.">
        <title>The Rhododendron genome and chromosomal organization provide insight into shared whole-genome duplications across the heath family (Ericaceae).</title>
        <authorList>
            <person name="Soza V.L."/>
            <person name="Lindsley D."/>
            <person name="Waalkes A."/>
            <person name="Ramage E."/>
            <person name="Patwardhan R.P."/>
            <person name="Burton J.N."/>
            <person name="Adey A."/>
            <person name="Kumar A."/>
            <person name="Qiu R."/>
            <person name="Shendure J."/>
            <person name="Hall B."/>
        </authorList>
    </citation>
    <scope>NUCLEOTIDE SEQUENCE [LARGE SCALE GENOMIC DNA]</scope>
    <source>
        <strain evidence="10">RSF 1966-606</strain>
    </source>
</reference>
<keyword evidence="4 9" id="KW-0812">Transmembrane</keyword>
<proteinExistence type="inferred from homology"/>
<name>A0A6A4M5Q5_9ERIC</name>
<dbReference type="NCBIfam" id="TIGR00728">
    <property type="entry name" value="OPT_sfam"/>
    <property type="match status" value="1"/>
</dbReference>
<feature type="transmembrane region" description="Helical" evidence="9">
    <location>
        <begin position="39"/>
        <end position="59"/>
    </location>
</feature>